<dbReference type="EMBL" id="KQ981744">
    <property type="protein sequence ID" value="KYN36455.1"/>
    <property type="molecule type" value="Genomic_DNA"/>
</dbReference>
<dbReference type="AlphaFoldDB" id="A0A195F773"/>
<evidence type="ECO:0000313" key="2">
    <source>
        <dbReference type="Proteomes" id="UP000078541"/>
    </source>
</evidence>
<protein>
    <submittedName>
        <fullName evidence="1">Uncharacterized protein</fullName>
    </submittedName>
</protein>
<name>A0A195F773_9HYME</name>
<accession>A0A195F773</accession>
<dbReference type="Proteomes" id="UP000078541">
    <property type="component" value="Unassembled WGS sequence"/>
</dbReference>
<keyword evidence="2" id="KW-1185">Reference proteome</keyword>
<sequence>MVPDEFSRATYETRARGAMLAYTCERAKTVNPETQCAFFFHGATNSVLASTPRMSFATALAEPLGETDRSRSDSFFFFEQVGRTRVSCYREINHAAINQLGEREFD</sequence>
<gene>
    <name evidence="1" type="ORF">ALC56_09416</name>
</gene>
<proteinExistence type="predicted"/>
<reference evidence="1 2" key="1">
    <citation type="submission" date="2016-03" db="EMBL/GenBank/DDBJ databases">
        <title>Trachymyrmex septentrionalis WGS genome.</title>
        <authorList>
            <person name="Nygaard S."/>
            <person name="Hu H."/>
            <person name="Boomsma J."/>
            <person name="Zhang G."/>
        </authorList>
    </citation>
    <scope>NUCLEOTIDE SEQUENCE [LARGE SCALE GENOMIC DNA]</scope>
    <source>
        <strain evidence="1">Tsep2-gDNA-1</strain>
        <tissue evidence="1">Whole body</tissue>
    </source>
</reference>
<evidence type="ECO:0000313" key="1">
    <source>
        <dbReference type="EMBL" id="KYN36455.1"/>
    </source>
</evidence>
<organism evidence="1 2">
    <name type="scientific">Trachymyrmex septentrionalis</name>
    <dbReference type="NCBI Taxonomy" id="34720"/>
    <lineage>
        <taxon>Eukaryota</taxon>
        <taxon>Metazoa</taxon>
        <taxon>Ecdysozoa</taxon>
        <taxon>Arthropoda</taxon>
        <taxon>Hexapoda</taxon>
        <taxon>Insecta</taxon>
        <taxon>Pterygota</taxon>
        <taxon>Neoptera</taxon>
        <taxon>Endopterygota</taxon>
        <taxon>Hymenoptera</taxon>
        <taxon>Apocrita</taxon>
        <taxon>Aculeata</taxon>
        <taxon>Formicoidea</taxon>
        <taxon>Formicidae</taxon>
        <taxon>Myrmicinae</taxon>
        <taxon>Trachymyrmex</taxon>
    </lineage>
</organism>